<protein>
    <submittedName>
        <fullName evidence="1">Antitoxin</fullName>
    </submittedName>
</protein>
<proteinExistence type="predicted"/>
<evidence type="ECO:0000313" key="1">
    <source>
        <dbReference type="EMBL" id="COY92820.1"/>
    </source>
</evidence>
<dbReference type="AlphaFoldDB" id="A0A916PGV7"/>
<sequence>MLVRLGAQVQKVLCRSVVHRHGTRTVKTARLQVTLRCAVDLINSSSDQCFARIEHVASDQADPRPGVWHSSGMNRIRLSTTVDAALLTSARDMRAGITDAALIDEALAALLARHRSAEVDASYAAYDKHPVDEPDEWGDLASWRRAAGDS</sequence>
<accession>A0A916PGV7</accession>
<organism evidence="1 2">
    <name type="scientific">Mycobacterium tuberculosis</name>
    <dbReference type="NCBI Taxonomy" id="1773"/>
    <lineage>
        <taxon>Bacteria</taxon>
        <taxon>Bacillati</taxon>
        <taxon>Actinomycetota</taxon>
        <taxon>Actinomycetes</taxon>
        <taxon>Mycobacteriales</taxon>
        <taxon>Mycobacteriaceae</taxon>
        <taxon>Mycobacterium</taxon>
        <taxon>Mycobacterium tuberculosis complex</taxon>
    </lineage>
</organism>
<comment type="caution">
    <text evidence="1">The sequence shown here is derived from an EMBL/GenBank/DDBJ whole genome shotgun (WGS) entry which is preliminary data.</text>
</comment>
<gene>
    <name evidence="1" type="primary">mazE5</name>
    <name evidence="1" type="ORF">ERS007739_03216</name>
</gene>
<dbReference type="EMBL" id="CSBK01001623">
    <property type="protein sequence ID" value="COY92820.1"/>
    <property type="molecule type" value="Genomic_DNA"/>
</dbReference>
<evidence type="ECO:0000313" key="2">
    <source>
        <dbReference type="Proteomes" id="UP000039021"/>
    </source>
</evidence>
<name>A0A916PGV7_MYCTX</name>
<dbReference type="Proteomes" id="UP000039021">
    <property type="component" value="Unassembled WGS sequence"/>
</dbReference>
<reference evidence="2" key="1">
    <citation type="submission" date="2015-03" db="EMBL/GenBank/DDBJ databases">
        <authorList>
            <consortium name="Pathogen Informatics"/>
        </authorList>
    </citation>
    <scope>NUCLEOTIDE SEQUENCE [LARGE SCALE GENOMIC DNA]</scope>
    <source>
        <strain evidence="2">N09902308</strain>
    </source>
</reference>